<feature type="domain" description="C-methyltransferase" evidence="1">
    <location>
        <begin position="302"/>
        <end position="402"/>
    </location>
</feature>
<dbReference type="CDD" id="cd02440">
    <property type="entry name" value="AdoMet_MTases"/>
    <property type="match status" value="1"/>
</dbReference>
<keyword evidence="3" id="KW-1185">Reference proteome</keyword>
<evidence type="ECO:0000259" key="1">
    <source>
        <dbReference type="Pfam" id="PF08484"/>
    </source>
</evidence>
<organism evidence="2 3">
    <name type="scientific">Phytoactinopolyspora halotolerans</name>
    <dbReference type="NCBI Taxonomy" id="1981512"/>
    <lineage>
        <taxon>Bacteria</taxon>
        <taxon>Bacillati</taxon>
        <taxon>Actinomycetota</taxon>
        <taxon>Actinomycetes</taxon>
        <taxon>Jiangellales</taxon>
        <taxon>Jiangellaceae</taxon>
        <taxon>Phytoactinopolyspora</taxon>
    </lineage>
</organism>
<keyword evidence="2" id="KW-0489">Methyltransferase</keyword>
<accession>A0A6L9S3K5</accession>
<dbReference type="Proteomes" id="UP000475214">
    <property type="component" value="Unassembled WGS sequence"/>
</dbReference>
<dbReference type="PANTHER" id="PTHR43861">
    <property type="entry name" value="TRANS-ACONITATE 2-METHYLTRANSFERASE-RELATED"/>
    <property type="match status" value="1"/>
</dbReference>
<dbReference type="Gene3D" id="3.40.50.720">
    <property type="entry name" value="NAD(P)-binding Rossmann-like Domain"/>
    <property type="match status" value="1"/>
</dbReference>
<keyword evidence="2" id="KW-0808">Transferase</keyword>
<dbReference type="EMBL" id="JAAGOA010000003">
    <property type="protein sequence ID" value="NED99618.1"/>
    <property type="molecule type" value="Genomic_DNA"/>
</dbReference>
<gene>
    <name evidence="2" type="ORF">G1H10_05505</name>
</gene>
<dbReference type="GO" id="GO:0032259">
    <property type="term" value="P:methylation"/>
    <property type="evidence" value="ECO:0007669"/>
    <property type="project" value="UniProtKB-KW"/>
</dbReference>
<dbReference type="AlphaFoldDB" id="A0A6L9S3K5"/>
<comment type="caution">
    <text evidence="2">The sequence shown here is derived from an EMBL/GenBank/DDBJ whole genome shotgun (WGS) entry which is preliminary data.</text>
</comment>
<dbReference type="InterPro" id="IPR013691">
    <property type="entry name" value="MeTrfase_14"/>
</dbReference>
<dbReference type="Gene3D" id="3.40.50.150">
    <property type="entry name" value="Vaccinia Virus protein VP39"/>
    <property type="match status" value="1"/>
</dbReference>
<evidence type="ECO:0000313" key="2">
    <source>
        <dbReference type="EMBL" id="NED99618.1"/>
    </source>
</evidence>
<dbReference type="GO" id="GO:0008168">
    <property type="term" value="F:methyltransferase activity"/>
    <property type="evidence" value="ECO:0007669"/>
    <property type="project" value="UniProtKB-KW"/>
</dbReference>
<dbReference type="Pfam" id="PF13489">
    <property type="entry name" value="Methyltransf_23"/>
    <property type="match status" value="1"/>
</dbReference>
<dbReference type="SUPFAM" id="SSF53335">
    <property type="entry name" value="S-adenosyl-L-methionine-dependent methyltransferases"/>
    <property type="match status" value="1"/>
</dbReference>
<proteinExistence type="predicted"/>
<dbReference type="Pfam" id="PF08484">
    <property type="entry name" value="Methyltransf_14"/>
    <property type="match status" value="1"/>
</dbReference>
<reference evidence="2 3" key="1">
    <citation type="submission" date="2020-02" db="EMBL/GenBank/DDBJ databases">
        <authorList>
            <person name="Li X.-J."/>
            <person name="Han X.-M."/>
        </authorList>
    </citation>
    <scope>NUCLEOTIDE SEQUENCE [LARGE SCALE GENOMIC DNA]</scope>
    <source>
        <strain evidence="2 3">CCTCC AB 2017055</strain>
    </source>
</reference>
<evidence type="ECO:0000313" key="3">
    <source>
        <dbReference type="Proteomes" id="UP000475214"/>
    </source>
</evidence>
<dbReference type="InterPro" id="IPR029063">
    <property type="entry name" value="SAM-dependent_MTases_sf"/>
</dbReference>
<sequence length="414" mass="45395">MNSNRPYSTESAHDHGAQDHGACPACGSGATRAFYRCGDVPVHSCLLVDDQQTALEFPRGELDLALCTECGFVFNRLFDPSHNAYSSDYEETQGFSPLFREFIADLAAQWVQRYDLAGKRVVEIGCGKGEFLAEMVRAGVASGVGVDPGVHPERIDADVAEKLTWVKGFFPEDYPELDADAVICRHTLEHIAPVAEWMRTVRAAIGDRTDTAVLFELPDVRRVLDEGAFWDVYYEHCSYFTTGSLARLFRRTGFEILREWTAYDEQYLIIEARPTTSGEGGLSPVFALIEDDIAAVSEAADRFAAAHAEMIGRWQTRLREVADAGGRSVIWGSGSKGVAFLAALGDDAPLVDAAVDINPFKHGRYMAGSGHRIVAPKELTEIQPDLVIAMNPAYLDEIGHDLAGLDLQTTLEAV</sequence>
<name>A0A6L9S3K5_9ACTN</name>
<protein>
    <submittedName>
        <fullName evidence="2">Methyltransferase domain-containing protein</fullName>
    </submittedName>
</protein>